<evidence type="ECO:0000313" key="11">
    <source>
        <dbReference type="EMBL" id="MEJ1250582.1"/>
    </source>
</evidence>
<dbReference type="PANTHER" id="PTHR11733">
    <property type="entry name" value="ZINC METALLOPROTEASE FAMILY M13 NEPRILYSIN-RELATED"/>
    <property type="match status" value="1"/>
</dbReference>
<evidence type="ECO:0000256" key="7">
    <source>
        <dbReference type="ARBA" id="ARBA00023049"/>
    </source>
</evidence>
<dbReference type="Pfam" id="PF05649">
    <property type="entry name" value="Peptidase_M13_N"/>
    <property type="match status" value="1"/>
</dbReference>
<feature type="domain" description="Peptidase M13 N-terminal" evidence="10">
    <location>
        <begin position="40"/>
        <end position="413"/>
    </location>
</feature>
<dbReference type="Gene3D" id="1.10.1380.10">
    <property type="entry name" value="Neutral endopeptidase , domain2"/>
    <property type="match status" value="1"/>
</dbReference>
<dbReference type="SUPFAM" id="SSF55486">
    <property type="entry name" value="Metalloproteases ('zincins'), catalytic domain"/>
    <property type="match status" value="1"/>
</dbReference>
<dbReference type="InterPro" id="IPR024079">
    <property type="entry name" value="MetalloPept_cat_dom_sf"/>
</dbReference>
<dbReference type="EMBL" id="JBBDHC010000024">
    <property type="protein sequence ID" value="MEJ1250582.1"/>
    <property type="molecule type" value="Genomic_DNA"/>
</dbReference>
<evidence type="ECO:0000259" key="9">
    <source>
        <dbReference type="Pfam" id="PF01431"/>
    </source>
</evidence>
<name>A0AAW9R9U5_9GAMM</name>
<evidence type="ECO:0000259" key="10">
    <source>
        <dbReference type="Pfam" id="PF05649"/>
    </source>
</evidence>
<dbReference type="AlphaFoldDB" id="A0AAW9R9U5"/>
<reference evidence="11 12" key="1">
    <citation type="journal article" date="2016" name="Antonie Van Leeuwenhoek">
        <title>Denitratimonas tolerans gen. nov., sp. nov., a denitrifying bacterium isolated from a bioreactor for tannery wastewater treatment.</title>
        <authorList>
            <person name="Han S.I."/>
            <person name="Kim J.O."/>
            <person name="Lee Y.R."/>
            <person name="Ekpeghere K.I."/>
            <person name="Koh S.C."/>
            <person name="Whang K.S."/>
        </authorList>
    </citation>
    <scope>NUCLEOTIDE SEQUENCE [LARGE SCALE GENOMIC DNA]</scope>
    <source>
        <strain evidence="11 12">KACC 17565</strain>
    </source>
</reference>
<dbReference type="InterPro" id="IPR018497">
    <property type="entry name" value="Peptidase_M13_C"/>
</dbReference>
<dbReference type="Proteomes" id="UP001364472">
    <property type="component" value="Unassembled WGS sequence"/>
</dbReference>
<feature type="chain" id="PRO_5043589335" evidence="8">
    <location>
        <begin position="25"/>
        <end position="667"/>
    </location>
</feature>
<evidence type="ECO:0000313" key="12">
    <source>
        <dbReference type="Proteomes" id="UP001364472"/>
    </source>
</evidence>
<dbReference type="GO" id="GO:0004222">
    <property type="term" value="F:metalloendopeptidase activity"/>
    <property type="evidence" value="ECO:0007669"/>
    <property type="project" value="InterPro"/>
</dbReference>
<dbReference type="PROSITE" id="PS51885">
    <property type="entry name" value="NEPRILYSIN"/>
    <property type="match status" value="1"/>
</dbReference>
<keyword evidence="6" id="KW-0862">Zinc</keyword>
<evidence type="ECO:0000256" key="8">
    <source>
        <dbReference type="SAM" id="SignalP"/>
    </source>
</evidence>
<dbReference type="GO" id="GO:0016485">
    <property type="term" value="P:protein processing"/>
    <property type="evidence" value="ECO:0007669"/>
    <property type="project" value="TreeGrafter"/>
</dbReference>
<keyword evidence="3" id="KW-0645">Protease</keyword>
<keyword evidence="4" id="KW-0479">Metal-binding</keyword>
<evidence type="ECO:0000256" key="4">
    <source>
        <dbReference type="ARBA" id="ARBA00022723"/>
    </source>
</evidence>
<comment type="similarity">
    <text evidence="2">Belongs to the peptidase M13 family.</text>
</comment>
<dbReference type="InterPro" id="IPR008753">
    <property type="entry name" value="Peptidase_M13_N"/>
</dbReference>
<comment type="cofactor">
    <cofactor evidence="1">
        <name>Zn(2+)</name>
        <dbReference type="ChEBI" id="CHEBI:29105"/>
    </cofactor>
</comment>
<accession>A0AAW9R9U5</accession>
<proteinExistence type="inferred from homology"/>
<evidence type="ECO:0000256" key="1">
    <source>
        <dbReference type="ARBA" id="ARBA00001947"/>
    </source>
</evidence>
<dbReference type="PRINTS" id="PR00786">
    <property type="entry name" value="NEPRILYSIN"/>
</dbReference>
<sequence length="667" mass="72955">MTRSSTLTSLALLLALALPPGARADAMLDPRAFDTATPACADFYQHANGGWLRDNPVPAGFASWGTFEEVGLQGLQQQRTLLEQAATSSDHVERLLGDLYASGMDEAAVEAAGAAPLQPLLARIDRIAKTRDVAPVIAELHARGIPVLFDFGVNDDLRNPAKRIAYANQGGLGLADRDYYLREDADTRLLLTAYLGYVERLLTLSGSPAPAADAEAVLAIEKRLAAASLTLLQLRDPVISYRVVAIRELDKTYPALAWSKFIRTQGLAKDATISLAHSAFFREANALVSGLSPAQWRAYLRFHAAHALAPYLSRGYLDAHDAMYLRTLRGSQEPMPRWRRVLGTVDTLMGPALGQSYLRTHFPPASREAAEALVENIRLTLRGQLEDASWLGTQARAAALEKIDSVDVKLGGPEAEFGYEGLKLDTKSYAGNVLAIAAWLHRHHMAAADKVREEWQWPQPAQAVNVFYDPARNQLVVPAGLMQPPIFQAGGDAAINYGGLGSIVAHELMRGFDAIGSRFDAQGRIAPWWQEADSNAFNARFEPLRSQYDAYPVLGQVKVNGHLTLPENIADLAGVEIARAALDALGPLPAEGTLSAAQRYYLAHARLWRRNYRDEELQLLSRIDVHAPAKWRVNGPLANLMPFATAFSCKVGKDSMMRAEKDRVTVF</sequence>
<dbReference type="Pfam" id="PF01431">
    <property type="entry name" value="Peptidase_M13"/>
    <property type="match status" value="1"/>
</dbReference>
<keyword evidence="5 11" id="KW-0378">Hydrolase</keyword>
<evidence type="ECO:0000256" key="2">
    <source>
        <dbReference type="ARBA" id="ARBA00007357"/>
    </source>
</evidence>
<protein>
    <submittedName>
        <fullName evidence="11">M13 family metallopeptidase</fullName>
        <ecNumber evidence="11">3.4.24.-</ecNumber>
    </submittedName>
</protein>
<evidence type="ECO:0000256" key="6">
    <source>
        <dbReference type="ARBA" id="ARBA00022833"/>
    </source>
</evidence>
<dbReference type="Gene3D" id="3.40.390.10">
    <property type="entry name" value="Collagenase (Catalytic Domain)"/>
    <property type="match status" value="1"/>
</dbReference>
<comment type="caution">
    <text evidence="11">The sequence shown here is derived from an EMBL/GenBank/DDBJ whole genome shotgun (WGS) entry which is preliminary data.</text>
</comment>
<dbReference type="GO" id="GO:0046872">
    <property type="term" value="F:metal ion binding"/>
    <property type="evidence" value="ECO:0007669"/>
    <property type="project" value="UniProtKB-KW"/>
</dbReference>
<evidence type="ECO:0000256" key="5">
    <source>
        <dbReference type="ARBA" id="ARBA00022801"/>
    </source>
</evidence>
<dbReference type="InterPro" id="IPR042089">
    <property type="entry name" value="Peptidase_M13_dom_2"/>
</dbReference>
<gene>
    <name evidence="11" type="ORF">WB794_12990</name>
</gene>
<dbReference type="RefSeq" id="WP_337336285.1">
    <property type="nucleotide sequence ID" value="NZ_JBBDHC010000024.1"/>
</dbReference>
<organism evidence="11 12">
    <name type="scientific">Denitratimonas tolerans</name>
    <dbReference type="NCBI Taxonomy" id="1338420"/>
    <lineage>
        <taxon>Bacteria</taxon>
        <taxon>Pseudomonadati</taxon>
        <taxon>Pseudomonadota</taxon>
        <taxon>Gammaproteobacteria</taxon>
        <taxon>Lysobacterales</taxon>
        <taxon>Lysobacteraceae</taxon>
        <taxon>Denitratimonas</taxon>
    </lineage>
</organism>
<dbReference type="InterPro" id="IPR000718">
    <property type="entry name" value="Peptidase_M13"/>
</dbReference>
<dbReference type="CDD" id="cd08662">
    <property type="entry name" value="M13"/>
    <property type="match status" value="1"/>
</dbReference>
<feature type="domain" description="Peptidase M13 C-terminal" evidence="9">
    <location>
        <begin position="465"/>
        <end position="662"/>
    </location>
</feature>
<dbReference type="EC" id="3.4.24.-" evidence="11"/>
<keyword evidence="12" id="KW-1185">Reference proteome</keyword>
<keyword evidence="8" id="KW-0732">Signal</keyword>
<evidence type="ECO:0000256" key="3">
    <source>
        <dbReference type="ARBA" id="ARBA00022670"/>
    </source>
</evidence>
<dbReference type="GO" id="GO:0005886">
    <property type="term" value="C:plasma membrane"/>
    <property type="evidence" value="ECO:0007669"/>
    <property type="project" value="TreeGrafter"/>
</dbReference>
<keyword evidence="7" id="KW-0482">Metalloprotease</keyword>
<feature type="signal peptide" evidence="8">
    <location>
        <begin position="1"/>
        <end position="24"/>
    </location>
</feature>
<dbReference type="PANTHER" id="PTHR11733:SF167">
    <property type="entry name" value="FI17812P1-RELATED"/>
    <property type="match status" value="1"/>
</dbReference>